<dbReference type="CDD" id="cd00383">
    <property type="entry name" value="trans_reg_C"/>
    <property type="match status" value="1"/>
</dbReference>
<evidence type="ECO:0000256" key="5">
    <source>
        <dbReference type="SAM" id="MobiDB-lite"/>
    </source>
</evidence>
<reference evidence="7" key="1">
    <citation type="journal article" date="2014" name="Int. J. Syst. Evol. Microbiol.">
        <title>Complete genome sequence of Corynebacterium casei LMG S-19264T (=DSM 44701T), isolated from a smear-ripened cheese.</title>
        <authorList>
            <consortium name="US DOE Joint Genome Institute (JGI-PGF)"/>
            <person name="Walter F."/>
            <person name="Albersmeier A."/>
            <person name="Kalinowski J."/>
            <person name="Ruckert C."/>
        </authorList>
    </citation>
    <scope>NUCLEOTIDE SEQUENCE</scope>
    <source>
        <strain evidence="7">VKM Ac-2007</strain>
    </source>
</reference>
<gene>
    <name evidence="7" type="ORF">GCM10017600_06940</name>
</gene>
<protein>
    <recommendedName>
        <fullName evidence="6">OmpR/PhoB-type domain-containing protein</fullName>
    </recommendedName>
</protein>
<feature type="compositionally biased region" description="Low complexity" evidence="5">
    <location>
        <begin position="147"/>
        <end position="166"/>
    </location>
</feature>
<keyword evidence="8" id="KW-1185">Reference proteome</keyword>
<keyword evidence="1" id="KW-0597">Phosphoprotein</keyword>
<dbReference type="GO" id="GO:0000156">
    <property type="term" value="F:phosphorelay response regulator activity"/>
    <property type="evidence" value="ECO:0007669"/>
    <property type="project" value="TreeGrafter"/>
</dbReference>
<feature type="DNA-binding region" description="OmpR/PhoB-type" evidence="4">
    <location>
        <begin position="1"/>
        <end position="95"/>
    </location>
</feature>
<dbReference type="InterPro" id="IPR001867">
    <property type="entry name" value="OmpR/PhoB-type_DNA-bd"/>
</dbReference>
<accession>A0A9W6HX53</accession>
<feature type="domain" description="OmpR/PhoB-type" evidence="6">
    <location>
        <begin position="1"/>
        <end position="95"/>
    </location>
</feature>
<dbReference type="PANTHER" id="PTHR48111:SF40">
    <property type="entry name" value="PHOSPHATE REGULON TRANSCRIPTIONAL REGULATORY PROTEIN PHOB"/>
    <property type="match status" value="1"/>
</dbReference>
<dbReference type="Proteomes" id="UP001143474">
    <property type="component" value="Unassembled WGS sequence"/>
</dbReference>
<dbReference type="Gene3D" id="1.10.10.10">
    <property type="entry name" value="Winged helix-like DNA-binding domain superfamily/Winged helix DNA-binding domain"/>
    <property type="match status" value="1"/>
</dbReference>
<dbReference type="PANTHER" id="PTHR48111">
    <property type="entry name" value="REGULATOR OF RPOS"/>
    <property type="match status" value="1"/>
</dbReference>
<evidence type="ECO:0000256" key="3">
    <source>
        <dbReference type="ARBA" id="ARBA00023125"/>
    </source>
</evidence>
<keyword evidence="3 4" id="KW-0238">DNA-binding</keyword>
<dbReference type="AlphaFoldDB" id="A0A9W6HX53"/>
<dbReference type="GO" id="GO:0000976">
    <property type="term" value="F:transcription cis-regulatory region binding"/>
    <property type="evidence" value="ECO:0007669"/>
    <property type="project" value="TreeGrafter"/>
</dbReference>
<dbReference type="EMBL" id="BSEV01000001">
    <property type="protein sequence ID" value="GLK07289.1"/>
    <property type="molecule type" value="Genomic_DNA"/>
</dbReference>
<dbReference type="InterPro" id="IPR016032">
    <property type="entry name" value="Sig_transdc_resp-reg_C-effctor"/>
</dbReference>
<proteinExistence type="predicted"/>
<comment type="caution">
    <text evidence="7">The sequence shown here is derived from an EMBL/GenBank/DDBJ whole genome shotgun (WGS) entry which is preliminary data.</text>
</comment>
<feature type="region of interest" description="Disordered" evidence="5">
    <location>
        <begin position="139"/>
        <end position="174"/>
    </location>
</feature>
<name>A0A9W6HX53_9ACTN</name>
<reference evidence="7" key="2">
    <citation type="submission" date="2023-01" db="EMBL/GenBank/DDBJ databases">
        <authorList>
            <person name="Sun Q."/>
            <person name="Evtushenko L."/>
        </authorList>
    </citation>
    <scope>NUCLEOTIDE SEQUENCE</scope>
    <source>
        <strain evidence="7">VKM Ac-2007</strain>
    </source>
</reference>
<dbReference type="SUPFAM" id="SSF46894">
    <property type="entry name" value="C-terminal effector domain of the bipartite response regulators"/>
    <property type="match status" value="1"/>
</dbReference>
<evidence type="ECO:0000259" key="6">
    <source>
        <dbReference type="PROSITE" id="PS51755"/>
    </source>
</evidence>
<dbReference type="Pfam" id="PF00486">
    <property type="entry name" value="Trans_reg_C"/>
    <property type="match status" value="1"/>
</dbReference>
<organism evidence="7 8">
    <name type="scientific">Streptosporangium carneum</name>
    <dbReference type="NCBI Taxonomy" id="47481"/>
    <lineage>
        <taxon>Bacteria</taxon>
        <taxon>Bacillati</taxon>
        <taxon>Actinomycetota</taxon>
        <taxon>Actinomycetes</taxon>
        <taxon>Streptosporangiales</taxon>
        <taxon>Streptosporangiaceae</taxon>
        <taxon>Streptosporangium</taxon>
    </lineage>
</organism>
<evidence type="ECO:0000256" key="2">
    <source>
        <dbReference type="ARBA" id="ARBA00023012"/>
    </source>
</evidence>
<evidence type="ECO:0000256" key="4">
    <source>
        <dbReference type="PROSITE-ProRule" id="PRU01091"/>
    </source>
</evidence>
<dbReference type="SMART" id="SM00862">
    <property type="entry name" value="Trans_reg_C"/>
    <property type="match status" value="1"/>
</dbReference>
<dbReference type="GO" id="GO:0006355">
    <property type="term" value="P:regulation of DNA-templated transcription"/>
    <property type="evidence" value="ECO:0007669"/>
    <property type="project" value="InterPro"/>
</dbReference>
<dbReference type="InterPro" id="IPR039420">
    <property type="entry name" value="WalR-like"/>
</dbReference>
<evidence type="ECO:0000256" key="1">
    <source>
        <dbReference type="ARBA" id="ARBA00022553"/>
    </source>
</evidence>
<evidence type="ECO:0000313" key="7">
    <source>
        <dbReference type="EMBL" id="GLK07289.1"/>
    </source>
</evidence>
<sequence>MADLRIDLRACRAWQGDKELRLTHLEFRLLTLLADHVGTVVTRKQIMREVWGIDRWDSTKTVDMHISWLRRKLDDDATRPYYISTVRGVGFRFDGSAEIIGDPASSASAGDGLALARAVVADLRTLADQAEKRLAELEHAAVDTHPARSGPTATRTARSTAISSAPVMSGTSWR</sequence>
<dbReference type="GO" id="GO:0005829">
    <property type="term" value="C:cytosol"/>
    <property type="evidence" value="ECO:0007669"/>
    <property type="project" value="TreeGrafter"/>
</dbReference>
<evidence type="ECO:0000313" key="8">
    <source>
        <dbReference type="Proteomes" id="UP001143474"/>
    </source>
</evidence>
<dbReference type="FunFam" id="1.10.10.10:FF:000018">
    <property type="entry name" value="DNA-binding response regulator ResD"/>
    <property type="match status" value="1"/>
</dbReference>
<dbReference type="InterPro" id="IPR036388">
    <property type="entry name" value="WH-like_DNA-bd_sf"/>
</dbReference>
<dbReference type="GO" id="GO:0032993">
    <property type="term" value="C:protein-DNA complex"/>
    <property type="evidence" value="ECO:0007669"/>
    <property type="project" value="TreeGrafter"/>
</dbReference>
<dbReference type="PROSITE" id="PS51755">
    <property type="entry name" value="OMPR_PHOB"/>
    <property type="match status" value="1"/>
</dbReference>
<keyword evidence="2" id="KW-0902">Two-component regulatory system</keyword>